<keyword evidence="3" id="KW-1185">Reference proteome</keyword>
<dbReference type="InterPro" id="IPR024072">
    <property type="entry name" value="DHFR-like_dom_sf"/>
</dbReference>
<proteinExistence type="predicted"/>
<dbReference type="PANTHER" id="PTHR38011:SF11">
    <property type="entry name" value="2,5-DIAMINO-6-RIBOSYLAMINO-4(3H)-PYRIMIDINONE 5'-PHOSPHATE REDUCTASE"/>
    <property type="match status" value="1"/>
</dbReference>
<dbReference type="RefSeq" id="WP_205119183.1">
    <property type="nucleotide sequence ID" value="NZ_JAFBCM010000001.1"/>
</dbReference>
<dbReference type="Pfam" id="PF01872">
    <property type="entry name" value="RibD_C"/>
    <property type="match status" value="1"/>
</dbReference>
<comment type="caution">
    <text evidence="2">The sequence shown here is derived from an EMBL/GenBank/DDBJ whole genome shotgun (WGS) entry which is preliminary data.</text>
</comment>
<evidence type="ECO:0000313" key="2">
    <source>
        <dbReference type="EMBL" id="MFC3765101.1"/>
    </source>
</evidence>
<dbReference type="EMBL" id="JBHRZH010000036">
    <property type="protein sequence ID" value="MFC3765101.1"/>
    <property type="molecule type" value="Genomic_DNA"/>
</dbReference>
<evidence type="ECO:0000313" key="3">
    <source>
        <dbReference type="Proteomes" id="UP001595699"/>
    </source>
</evidence>
<accession>A0ABV7YIC8</accession>
<evidence type="ECO:0000259" key="1">
    <source>
        <dbReference type="Pfam" id="PF01872"/>
    </source>
</evidence>
<dbReference type="PANTHER" id="PTHR38011">
    <property type="entry name" value="DIHYDROFOLATE REDUCTASE FAMILY PROTEIN (AFU_ORTHOLOGUE AFUA_8G06820)"/>
    <property type="match status" value="1"/>
</dbReference>
<dbReference type="InterPro" id="IPR050765">
    <property type="entry name" value="Riboflavin_Biosynth_HTPR"/>
</dbReference>
<dbReference type="InterPro" id="IPR002734">
    <property type="entry name" value="RibDG_C"/>
</dbReference>
<reference evidence="3" key="1">
    <citation type="journal article" date="2019" name="Int. J. Syst. Evol. Microbiol.">
        <title>The Global Catalogue of Microorganisms (GCM) 10K type strain sequencing project: providing services to taxonomists for standard genome sequencing and annotation.</title>
        <authorList>
            <consortium name="The Broad Institute Genomics Platform"/>
            <consortium name="The Broad Institute Genome Sequencing Center for Infectious Disease"/>
            <person name="Wu L."/>
            <person name="Ma J."/>
        </authorList>
    </citation>
    <scope>NUCLEOTIDE SEQUENCE [LARGE SCALE GENOMIC DNA]</scope>
    <source>
        <strain evidence="3">CGMCC 4.7241</strain>
    </source>
</reference>
<feature type="domain" description="Bacterial bifunctional deaminase-reductase C-terminal" evidence="1">
    <location>
        <begin position="3"/>
        <end position="171"/>
    </location>
</feature>
<protein>
    <submittedName>
        <fullName evidence="2">Dihydrofolate reductase family protein</fullName>
    </submittedName>
</protein>
<name>A0ABV7YIC8_9ACTN</name>
<sequence length="189" mass="20437">MRSLIVSCNLTVDGFMSGAGDTLASLEFITPDRQQENELAARFRSTADTWVAGRQTFLDMHAFWSTAEGDMAKWLNETPKVVLSTDPGFDVSIWEGTTLLAGDGVENVRQLKESSGQALVAFGGVKTLRSLVAAELVDEYWLKVSPTVVGRGGSMFADLAERRPLTLRDAKPYPSGLVELSYSAPSATA</sequence>
<organism evidence="2 3">
    <name type="scientific">Tenggerimyces flavus</name>
    <dbReference type="NCBI Taxonomy" id="1708749"/>
    <lineage>
        <taxon>Bacteria</taxon>
        <taxon>Bacillati</taxon>
        <taxon>Actinomycetota</taxon>
        <taxon>Actinomycetes</taxon>
        <taxon>Propionibacteriales</taxon>
        <taxon>Nocardioidaceae</taxon>
        <taxon>Tenggerimyces</taxon>
    </lineage>
</organism>
<gene>
    <name evidence="2" type="ORF">ACFOUW_29990</name>
</gene>
<dbReference type="Gene3D" id="3.40.430.10">
    <property type="entry name" value="Dihydrofolate Reductase, subunit A"/>
    <property type="match status" value="1"/>
</dbReference>
<dbReference type="Proteomes" id="UP001595699">
    <property type="component" value="Unassembled WGS sequence"/>
</dbReference>
<dbReference type="SUPFAM" id="SSF53597">
    <property type="entry name" value="Dihydrofolate reductase-like"/>
    <property type="match status" value="1"/>
</dbReference>